<name>A0A6H0TIJ3_BACTU</name>
<sequence length="158" mass="18468">MRLENEIVKSLCRIDFLSHTRKLEIDFEIVPTLKLASKSINQLKWENLCLDKIGDVTSHLSKNYKEMYNKNWNNLAMDIKKEIIPIVDEKLSVLISEGQLLENMKSQILFDIMNIALYKSYSLVCESEFYNCLYEIYINGYIPCGWTGEYPKGNIKVI</sequence>
<dbReference type="Proteomes" id="UP000501374">
    <property type="component" value="Chromosome"/>
</dbReference>
<protein>
    <submittedName>
        <fullName evidence="1">Uncharacterized protein</fullName>
    </submittedName>
</protein>
<evidence type="ECO:0000313" key="1">
    <source>
        <dbReference type="EMBL" id="QIW19760.1"/>
    </source>
</evidence>
<dbReference type="RefSeq" id="WP_172554184.1">
    <property type="nucleotide sequence ID" value="NZ_CP035727.2"/>
</dbReference>
<reference evidence="2" key="1">
    <citation type="submission" date="2019-02" db="EMBL/GenBank/DDBJ databases">
        <title>Structural and Functional analysis of Lanthipeptide from Bacillus thuringiensis serovar andalousiensis B23193.</title>
        <authorList>
            <person name="Andreeva J.V."/>
            <person name="Grigoreva A."/>
        </authorList>
    </citation>
    <scope>NUCLEOTIDE SEQUENCE [LARGE SCALE GENOMIC DNA]</scope>
    <source>
        <strain evidence="2">B23193</strain>
    </source>
</reference>
<evidence type="ECO:0000313" key="2">
    <source>
        <dbReference type="Proteomes" id="UP000501374"/>
    </source>
</evidence>
<dbReference type="AlphaFoldDB" id="A0A6H0TIJ3"/>
<proteinExistence type="predicted"/>
<dbReference type="EMBL" id="CP035727">
    <property type="protein sequence ID" value="QIW19760.1"/>
    <property type="molecule type" value="Genomic_DNA"/>
</dbReference>
<gene>
    <name evidence="1" type="ORF">EVG22_15505</name>
</gene>
<accession>A0A6H0TIJ3</accession>
<organism evidence="1 2">
    <name type="scientific">Bacillus thuringiensis serovar andalousiensis</name>
    <dbReference type="NCBI Taxonomy" id="257985"/>
    <lineage>
        <taxon>Bacteria</taxon>
        <taxon>Bacillati</taxon>
        <taxon>Bacillota</taxon>
        <taxon>Bacilli</taxon>
        <taxon>Bacillales</taxon>
        <taxon>Bacillaceae</taxon>
        <taxon>Bacillus</taxon>
        <taxon>Bacillus cereus group</taxon>
    </lineage>
</organism>